<dbReference type="InterPro" id="IPR021215">
    <property type="entry name" value="DUF2752"/>
</dbReference>
<accession>A0ABV8PJF5</accession>
<evidence type="ECO:0000313" key="3">
    <source>
        <dbReference type="Proteomes" id="UP001595841"/>
    </source>
</evidence>
<sequence length="105" mass="12038">MMYLQPTIFFLSANDYMLPCLNKKFFGVECPGCGIQRSAHLLLQGEFLEALKMYPAIYPIVSLLFFLILNIFVKFKFADQIKLILMLTTAGAIIVSYLIKMNILF</sequence>
<name>A0ABV8PJF5_9FLAO</name>
<reference evidence="3" key="1">
    <citation type="journal article" date="2019" name="Int. J. Syst. Evol. Microbiol.">
        <title>The Global Catalogue of Microorganisms (GCM) 10K type strain sequencing project: providing services to taxonomists for standard genome sequencing and annotation.</title>
        <authorList>
            <consortium name="The Broad Institute Genomics Platform"/>
            <consortium name="The Broad Institute Genome Sequencing Center for Infectious Disease"/>
            <person name="Wu L."/>
            <person name="Ma J."/>
        </authorList>
    </citation>
    <scope>NUCLEOTIDE SEQUENCE [LARGE SCALE GENOMIC DNA]</scope>
    <source>
        <strain evidence="3">CGMCC 1.15774</strain>
    </source>
</reference>
<dbReference type="EMBL" id="JBHSCL010000004">
    <property type="protein sequence ID" value="MFC4219654.1"/>
    <property type="molecule type" value="Genomic_DNA"/>
</dbReference>
<protein>
    <submittedName>
        <fullName evidence="2">DUF2752 domain-containing protein</fullName>
    </submittedName>
</protein>
<dbReference type="Proteomes" id="UP001595841">
    <property type="component" value="Unassembled WGS sequence"/>
</dbReference>
<organism evidence="2 3">
    <name type="scientific">Flagellimonas marina</name>
    <dbReference type="NCBI Taxonomy" id="1775168"/>
    <lineage>
        <taxon>Bacteria</taxon>
        <taxon>Pseudomonadati</taxon>
        <taxon>Bacteroidota</taxon>
        <taxon>Flavobacteriia</taxon>
        <taxon>Flavobacteriales</taxon>
        <taxon>Flavobacteriaceae</taxon>
        <taxon>Flagellimonas</taxon>
    </lineage>
</organism>
<proteinExistence type="predicted"/>
<gene>
    <name evidence="2" type="ORF">ACFOWS_05900</name>
</gene>
<feature type="transmembrane region" description="Helical" evidence="1">
    <location>
        <begin position="80"/>
        <end position="99"/>
    </location>
</feature>
<evidence type="ECO:0000313" key="2">
    <source>
        <dbReference type="EMBL" id="MFC4219654.1"/>
    </source>
</evidence>
<evidence type="ECO:0000256" key="1">
    <source>
        <dbReference type="SAM" id="Phobius"/>
    </source>
</evidence>
<keyword evidence="1" id="KW-0812">Transmembrane</keyword>
<comment type="caution">
    <text evidence="2">The sequence shown here is derived from an EMBL/GenBank/DDBJ whole genome shotgun (WGS) entry which is preliminary data.</text>
</comment>
<feature type="transmembrane region" description="Helical" evidence="1">
    <location>
        <begin position="56"/>
        <end position="73"/>
    </location>
</feature>
<dbReference type="Pfam" id="PF10825">
    <property type="entry name" value="DUF2752"/>
    <property type="match status" value="1"/>
</dbReference>
<keyword evidence="1" id="KW-0472">Membrane</keyword>
<keyword evidence="3" id="KW-1185">Reference proteome</keyword>
<keyword evidence="1" id="KW-1133">Transmembrane helix</keyword>
<dbReference type="RefSeq" id="WP_379763024.1">
    <property type="nucleotide sequence ID" value="NZ_JBHSCL010000004.1"/>
</dbReference>